<dbReference type="RefSeq" id="WP_146483723.1">
    <property type="nucleotide sequence ID" value="NZ_CP042266.1"/>
</dbReference>
<dbReference type="AlphaFoldDB" id="A0A5B8JFS3"/>
<name>A0A5B8JFS3_9ACTN</name>
<accession>A0A5B8JFS3</accession>
<keyword evidence="1" id="KW-0812">Transmembrane</keyword>
<reference evidence="2 3" key="1">
    <citation type="submission" date="2019-07" db="EMBL/GenBank/DDBJ databases">
        <authorList>
            <person name="Zhu P."/>
        </authorList>
    </citation>
    <scope>NUCLEOTIDE SEQUENCE [LARGE SCALE GENOMIC DNA]</scope>
    <source>
        <strain evidence="2 3">SSL-25</strain>
    </source>
</reference>
<feature type="transmembrane region" description="Helical" evidence="1">
    <location>
        <begin position="39"/>
        <end position="56"/>
    </location>
</feature>
<dbReference type="KEGG" id="sqz:FQU76_31715"/>
<dbReference type="Proteomes" id="UP000320580">
    <property type="component" value="Chromosome"/>
</dbReference>
<dbReference type="EMBL" id="CP042266">
    <property type="protein sequence ID" value="QDY80326.1"/>
    <property type="molecule type" value="Genomic_DNA"/>
</dbReference>
<evidence type="ECO:0000256" key="1">
    <source>
        <dbReference type="SAM" id="Phobius"/>
    </source>
</evidence>
<keyword evidence="3" id="KW-1185">Reference proteome</keyword>
<evidence type="ECO:0008006" key="4">
    <source>
        <dbReference type="Google" id="ProtNLM"/>
    </source>
</evidence>
<evidence type="ECO:0000313" key="3">
    <source>
        <dbReference type="Proteomes" id="UP000320580"/>
    </source>
</evidence>
<gene>
    <name evidence="2" type="ORF">FQU76_31715</name>
</gene>
<organism evidence="2 3">
    <name type="scientific">Streptomyces qinzhouensis</name>
    <dbReference type="NCBI Taxonomy" id="2599401"/>
    <lineage>
        <taxon>Bacteria</taxon>
        <taxon>Bacillati</taxon>
        <taxon>Actinomycetota</taxon>
        <taxon>Actinomycetes</taxon>
        <taxon>Kitasatosporales</taxon>
        <taxon>Streptomycetaceae</taxon>
        <taxon>Streptomyces</taxon>
    </lineage>
</organism>
<dbReference type="OrthoDB" id="4248771at2"/>
<feature type="transmembrane region" description="Helical" evidence="1">
    <location>
        <begin position="14"/>
        <end position="33"/>
    </location>
</feature>
<sequence>MEPIEYRNREARRALVLVVVSAVWGSVALVRLLRGADPGFFDALSIASLVLAPFLLNAGLGRITVDATGIHAWRPFARRTYHWQDISGITVEERTGRGYGAHRIKILRHGRRARFLPAPYVDSRASRRWYEELLTQAEDLRARHRAALADGSGRPGGGPASMG</sequence>
<protein>
    <recommendedName>
        <fullName evidence="4">PH domain-containing protein</fullName>
    </recommendedName>
</protein>
<proteinExistence type="predicted"/>
<keyword evidence="1" id="KW-0472">Membrane</keyword>
<evidence type="ECO:0000313" key="2">
    <source>
        <dbReference type="EMBL" id="QDY80326.1"/>
    </source>
</evidence>
<keyword evidence="1" id="KW-1133">Transmembrane helix</keyword>